<dbReference type="Gene3D" id="3.40.50.300">
    <property type="entry name" value="P-loop containing nucleotide triphosphate hydrolases"/>
    <property type="match status" value="1"/>
</dbReference>
<name>A0ABW4BL43_9LACO</name>
<sequence>MESFGAGIYKIMAQIFESAGDCPECGAMMLRPKRRHEDGTPIPGACPACGYKMPLPAGEKHQPTQADLEFQSHKRTAIAYFGNYSVMATNLPQTARLKNYEVKTEAQNKAREFARSVSELLISKSPQHVMLTGPTGVGKTHLASGILWQCLMLKKYEYKAIFIDFQEYTKQTVIGYHKTDVGDQVTNVVSQAKKADLVVIDDIGAERDTPNNADLLAELLRAREDKNLIITTNLDSQGIQSAYGDRNLSRILNHLNNNDFTMSNILDYRLRKD</sequence>
<dbReference type="SMART" id="SM00382">
    <property type="entry name" value="AAA"/>
    <property type="match status" value="1"/>
</dbReference>
<protein>
    <submittedName>
        <fullName evidence="2">ATP-binding protein</fullName>
    </submittedName>
</protein>
<comment type="caution">
    <text evidence="2">The sequence shown here is derived from an EMBL/GenBank/DDBJ whole genome shotgun (WGS) entry which is preliminary data.</text>
</comment>
<dbReference type="RefSeq" id="WP_125651295.1">
    <property type="nucleotide sequence ID" value="NZ_JBHTOH010000018.1"/>
</dbReference>
<dbReference type="InterPro" id="IPR002611">
    <property type="entry name" value="IstB_ATP-bd"/>
</dbReference>
<dbReference type="PANTHER" id="PTHR30050">
    <property type="entry name" value="CHROMOSOMAL REPLICATION INITIATOR PROTEIN DNAA"/>
    <property type="match status" value="1"/>
</dbReference>
<keyword evidence="2" id="KW-0067">ATP-binding</keyword>
<dbReference type="SUPFAM" id="SSF52540">
    <property type="entry name" value="P-loop containing nucleoside triphosphate hydrolases"/>
    <property type="match status" value="1"/>
</dbReference>
<proteinExistence type="predicted"/>
<evidence type="ECO:0000313" key="2">
    <source>
        <dbReference type="EMBL" id="MFD1410608.1"/>
    </source>
</evidence>
<gene>
    <name evidence="2" type="ORF">ACFQ4R_03130</name>
</gene>
<dbReference type="InterPro" id="IPR003593">
    <property type="entry name" value="AAA+_ATPase"/>
</dbReference>
<feature type="domain" description="AAA+ ATPase" evidence="1">
    <location>
        <begin position="125"/>
        <end position="258"/>
    </location>
</feature>
<dbReference type="InterPro" id="IPR027417">
    <property type="entry name" value="P-loop_NTPase"/>
</dbReference>
<dbReference type="CDD" id="cd00009">
    <property type="entry name" value="AAA"/>
    <property type="match status" value="1"/>
</dbReference>
<dbReference type="PANTHER" id="PTHR30050:SF4">
    <property type="entry name" value="ATP-BINDING PROTEIN RV3427C IN INSERTION SEQUENCE-RELATED"/>
    <property type="match status" value="1"/>
</dbReference>
<dbReference type="Pfam" id="PF01695">
    <property type="entry name" value="IstB_IS21"/>
    <property type="match status" value="1"/>
</dbReference>
<evidence type="ECO:0000313" key="3">
    <source>
        <dbReference type="Proteomes" id="UP001597191"/>
    </source>
</evidence>
<accession>A0ABW4BL43</accession>
<organism evidence="2 3">
    <name type="scientific">Lapidilactobacillus gannanensis</name>
    <dbReference type="NCBI Taxonomy" id="2486002"/>
    <lineage>
        <taxon>Bacteria</taxon>
        <taxon>Bacillati</taxon>
        <taxon>Bacillota</taxon>
        <taxon>Bacilli</taxon>
        <taxon>Lactobacillales</taxon>
        <taxon>Lactobacillaceae</taxon>
        <taxon>Lapidilactobacillus</taxon>
    </lineage>
</organism>
<evidence type="ECO:0000259" key="1">
    <source>
        <dbReference type="SMART" id="SM00382"/>
    </source>
</evidence>
<dbReference type="GO" id="GO:0005524">
    <property type="term" value="F:ATP binding"/>
    <property type="evidence" value="ECO:0007669"/>
    <property type="project" value="UniProtKB-KW"/>
</dbReference>
<dbReference type="Proteomes" id="UP001597191">
    <property type="component" value="Unassembled WGS sequence"/>
</dbReference>
<keyword evidence="2" id="KW-0547">Nucleotide-binding</keyword>
<keyword evidence="3" id="KW-1185">Reference proteome</keyword>
<dbReference type="EMBL" id="JBHTOH010000018">
    <property type="protein sequence ID" value="MFD1410608.1"/>
    <property type="molecule type" value="Genomic_DNA"/>
</dbReference>
<reference evidence="3" key="1">
    <citation type="journal article" date="2019" name="Int. J. Syst. Evol. Microbiol.">
        <title>The Global Catalogue of Microorganisms (GCM) 10K type strain sequencing project: providing services to taxonomists for standard genome sequencing and annotation.</title>
        <authorList>
            <consortium name="The Broad Institute Genomics Platform"/>
            <consortium name="The Broad Institute Genome Sequencing Center for Infectious Disease"/>
            <person name="Wu L."/>
            <person name="Ma J."/>
        </authorList>
    </citation>
    <scope>NUCLEOTIDE SEQUENCE [LARGE SCALE GENOMIC DNA]</scope>
    <source>
        <strain evidence="3">CCM 8937</strain>
    </source>
</reference>